<dbReference type="Pfam" id="PF04672">
    <property type="entry name" value="Methyltransf_19"/>
    <property type="match status" value="1"/>
</dbReference>
<name>A0ABQ3XNZ3_9ACTN</name>
<evidence type="ECO:0008006" key="3">
    <source>
        <dbReference type="Google" id="ProtNLM"/>
    </source>
</evidence>
<dbReference type="PIRSF" id="PIRSF017393">
    <property type="entry name" value="MTase_SAV2177"/>
    <property type="match status" value="1"/>
</dbReference>
<protein>
    <recommendedName>
        <fullName evidence="3">S-adenosyl methyltransferase</fullName>
    </recommendedName>
</protein>
<sequence length="278" mass="29993">MTAFSAAESAVAMQASGPPTFNANVPHFARVYDYWSGGKDNFAVDRELGEVMLKAVPGLGSMAAENRRFVHRSTRDLVVHEGIRQFIDFGCGLPFAPNLHEVAQHHVPETRVVYVDNDPLVLAHARALLHSHPAGRIEVVGADLRDPAAILSHPVLLATVDRGRPVGLTVIGTLMLLADDDNPWSLVEQLRNAVPSGSCLVVSHLTVDFQPAEVSAAVTAAGDAGMTLVARTREEVRRFFGSWELLGPGLVPVSVWRPDLPTANPVEASWWAGVARKP</sequence>
<dbReference type="Proteomes" id="UP000612282">
    <property type="component" value="Unassembled WGS sequence"/>
</dbReference>
<keyword evidence="2" id="KW-1185">Reference proteome</keyword>
<proteinExistence type="predicted"/>
<organism evidence="1 2">
    <name type="scientific">Actinoplanes couchii</name>
    <dbReference type="NCBI Taxonomy" id="403638"/>
    <lineage>
        <taxon>Bacteria</taxon>
        <taxon>Bacillati</taxon>
        <taxon>Actinomycetota</taxon>
        <taxon>Actinomycetes</taxon>
        <taxon>Micromonosporales</taxon>
        <taxon>Micromonosporaceae</taxon>
        <taxon>Actinoplanes</taxon>
    </lineage>
</organism>
<dbReference type="InterPro" id="IPR006764">
    <property type="entry name" value="SAM_dep_MeTrfase_SAV2177_type"/>
</dbReference>
<dbReference type="SUPFAM" id="SSF53335">
    <property type="entry name" value="S-adenosyl-L-methionine-dependent methyltransferases"/>
    <property type="match status" value="1"/>
</dbReference>
<gene>
    <name evidence="1" type="ORF">Aco03nite_086300</name>
</gene>
<reference evidence="1 2" key="1">
    <citation type="submission" date="2021-01" db="EMBL/GenBank/DDBJ databases">
        <title>Whole genome shotgun sequence of Actinoplanes couchii NBRC 106145.</title>
        <authorList>
            <person name="Komaki H."/>
            <person name="Tamura T."/>
        </authorList>
    </citation>
    <scope>NUCLEOTIDE SEQUENCE [LARGE SCALE GENOMIC DNA]</scope>
    <source>
        <strain evidence="1 2">NBRC 106145</strain>
    </source>
</reference>
<dbReference type="Gene3D" id="3.40.50.150">
    <property type="entry name" value="Vaccinia Virus protein VP39"/>
    <property type="match status" value="1"/>
</dbReference>
<dbReference type="EMBL" id="BOMG01000105">
    <property type="protein sequence ID" value="GID60226.1"/>
    <property type="molecule type" value="Genomic_DNA"/>
</dbReference>
<evidence type="ECO:0000313" key="2">
    <source>
        <dbReference type="Proteomes" id="UP000612282"/>
    </source>
</evidence>
<evidence type="ECO:0000313" key="1">
    <source>
        <dbReference type="EMBL" id="GID60226.1"/>
    </source>
</evidence>
<dbReference type="InterPro" id="IPR029063">
    <property type="entry name" value="SAM-dependent_MTases_sf"/>
</dbReference>
<accession>A0ABQ3XNZ3</accession>
<comment type="caution">
    <text evidence="1">The sequence shown here is derived from an EMBL/GenBank/DDBJ whole genome shotgun (WGS) entry which is preliminary data.</text>
</comment>